<dbReference type="InterPro" id="IPR052017">
    <property type="entry name" value="TSUP"/>
</dbReference>
<feature type="transmembrane region" description="Helical" evidence="8">
    <location>
        <begin position="76"/>
        <end position="94"/>
    </location>
</feature>
<gene>
    <name evidence="9" type="ORF">EDC46_0330</name>
</gene>
<comment type="subcellular location">
    <subcellularLocation>
        <location evidence="1 8">Cell membrane</location>
        <topology evidence="1 8">Multi-pass membrane protein</topology>
    </subcellularLocation>
</comment>
<dbReference type="PANTHER" id="PTHR30269:SF0">
    <property type="entry name" value="MEMBRANE TRANSPORTER PROTEIN YFCA-RELATED"/>
    <property type="match status" value="1"/>
</dbReference>
<keyword evidence="5 8" id="KW-0812">Transmembrane</keyword>
<dbReference type="Proteomes" id="UP000281691">
    <property type="component" value="Unassembled WGS sequence"/>
</dbReference>
<dbReference type="RefSeq" id="WP_124210515.1">
    <property type="nucleotide sequence ID" value="NZ_CP016615.1"/>
</dbReference>
<protein>
    <recommendedName>
        <fullName evidence="8">Probable membrane transporter protein</fullName>
    </recommendedName>
</protein>
<dbReference type="PANTHER" id="PTHR30269">
    <property type="entry name" value="TRANSMEMBRANE PROTEIN YFCA"/>
    <property type="match status" value="1"/>
</dbReference>
<keyword evidence="10" id="KW-1185">Reference proteome</keyword>
<feature type="transmembrane region" description="Helical" evidence="8">
    <location>
        <begin position="101"/>
        <end position="119"/>
    </location>
</feature>
<evidence type="ECO:0000256" key="5">
    <source>
        <dbReference type="ARBA" id="ARBA00022692"/>
    </source>
</evidence>
<evidence type="ECO:0000256" key="8">
    <source>
        <dbReference type="RuleBase" id="RU363041"/>
    </source>
</evidence>
<evidence type="ECO:0000256" key="7">
    <source>
        <dbReference type="ARBA" id="ARBA00023136"/>
    </source>
</evidence>
<sequence>MDITFTVLVLLFSVALIAGLIDAIAGGGGLITIPALLAVGLPPAVALGTNKLQACGGSFSASLYFIRQQAVNFKQIWLLILMTFIGASFGAILVQMMDINALKKWLPLLILLIGGYFLFSPNLDQQTRKQRVSYLVFSLTVSLSIGFYDGMFGPATGSFFTLSFILLLGFNLTSAVAHAKILNFTSNIASLIFFLIGGTVVWKIGLIMMAGQFIGGNIGARLVINKGKKIIRPLIVTMSFIMVSKMLWDQGYFSLIFG</sequence>
<feature type="transmembrane region" description="Helical" evidence="8">
    <location>
        <begin position="188"/>
        <end position="209"/>
    </location>
</feature>
<feature type="transmembrane region" description="Helical" evidence="8">
    <location>
        <begin position="160"/>
        <end position="182"/>
    </location>
</feature>
<proteinExistence type="inferred from homology"/>
<dbReference type="EMBL" id="RKQP01000001">
    <property type="protein sequence ID" value="RPE85941.1"/>
    <property type="molecule type" value="Genomic_DNA"/>
</dbReference>
<feature type="transmembrane region" description="Helical" evidence="8">
    <location>
        <begin position="230"/>
        <end position="248"/>
    </location>
</feature>
<evidence type="ECO:0000256" key="6">
    <source>
        <dbReference type="ARBA" id="ARBA00022989"/>
    </source>
</evidence>
<evidence type="ECO:0000313" key="10">
    <source>
        <dbReference type="Proteomes" id="UP000281691"/>
    </source>
</evidence>
<keyword evidence="6 8" id="KW-1133">Transmembrane helix</keyword>
<keyword evidence="3" id="KW-0813">Transport</keyword>
<dbReference type="AlphaFoldDB" id="A0A3N4W442"/>
<dbReference type="InterPro" id="IPR002781">
    <property type="entry name" value="TM_pro_TauE-like"/>
</dbReference>
<evidence type="ECO:0000313" key="9">
    <source>
        <dbReference type="EMBL" id="RPE85941.1"/>
    </source>
</evidence>
<evidence type="ECO:0000256" key="2">
    <source>
        <dbReference type="ARBA" id="ARBA00009142"/>
    </source>
</evidence>
<comment type="caution">
    <text evidence="9">The sequence shown here is derived from an EMBL/GenBank/DDBJ whole genome shotgun (WGS) entry which is preliminary data.</text>
</comment>
<reference evidence="9 10" key="1">
    <citation type="submission" date="2018-11" db="EMBL/GenBank/DDBJ databases">
        <title>Genomic Encyclopedia of Type Strains, Phase IV (KMG-IV): sequencing the most valuable type-strain genomes for metagenomic binning, comparative biology and taxonomic classification.</title>
        <authorList>
            <person name="Goeker M."/>
        </authorList>
    </citation>
    <scope>NUCLEOTIDE SEQUENCE [LARGE SCALE GENOMIC DNA]</scope>
    <source>
        <strain evidence="9 10">DSM 27238</strain>
    </source>
</reference>
<feature type="transmembrane region" description="Helical" evidence="8">
    <location>
        <begin position="131"/>
        <end position="148"/>
    </location>
</feature>
<evidence type="ECO:0000256" key="4">
    <source>
        <dbReference type="ARBA" id="ARBA00022475"/>
    </source>
</evidence>
<name>A0A3N4W442_9PAST</name>
<evidence type="ECO:0000256" key="3">
    <source>
        <dbReference type="ARBA" id="ARBA00022448"/>
    </source>
</evidence>
<keyword evidence="7 8" id="KW-0472">Membrane</keyword>
<accession>A0A3N4W442</accession>
<organism evidence="9 10">
    <name type="scientific">Vespertiliibacter pulmonis</name>
    <dbReference type="NCBI Taxonomy" id="1443036"/>
    <lineage>
        <taxon>Bacteria</taxon>
        <taxon>Pseudomonadati</taxon>
        <taxon>Pseudomonadota</taxon>
        <taxon>Gammaproteobacteria</taxon>
        <taxon>Pasteurellales</taxon>
        <taxon>Pasteurellaceae</taxon>
        <taxon>Vespertiliibacter</taxon>
    </lineage>
</organism>
<keyword evidence="4 8" id="KW-1003">Cell membrane</keyword>
<dbReference type="GO" id="GO:0005886">
    <property type="term" value="C:plasma membrane"/>
    <property type="evidence" value="ECO:0007669"/>
    <property type="project" value="UniProtKB-SubCell"/>
</dbReference>
<comment type="similarity">
    <text evidence="2 8">Belongs to the 4-toluene sulfonate uptake permease (TSUP) (TC 2.A.102) family.</text>
</comment>
<evidence type="ECO:0000256" key="1">
    <source>
        <dbReference type="ARBA" id="ARBA00004651"/>
    </source>
</evidence>
<dbReference type="OrthoDB" id="554695at2"/>
<dbReference type="Pfam" id="PF01925">
    <property type="entry name" value="TauE"/>
    <property type="match status" value="1"/>
</dbReference>